<sequence length="87" mass="9888">MAFLKEEKEELLKVKFVGETVIKRFEQIGIDSLEKLSNSSVEEITDIVSDILGSSCWKNSPQAKKAVSNAIEFAKEKNIKLKLQFRI</sequence>
<name>A0A1V9VCB7_9BACT</name>
<dbReference type="Proteomes" id="UP000192599">
    <property type="component" value="Unassembled WGS sequence"/>
</dbReference>
<accession>A0A1V9VCB7</accession>
<gene>
    <name evidence="1" type="ORF">AS859_03960</name>
</gene>
<organism evidence="1 2">
    <name type="scientific">Aliarcobacter cryaerophilus</name>
    <dbReference type="NCBI Taxonomy" id="28198"/>
    <lineage>
        <taxon>Bacteria</taxon>
        <taxon>Pseudomonadati</taxon>
        <taxon>Campylobacterota</taxon>
        <taxon>Epsilonproteobacteria</taxon>
        <taxon>Campylobacterales</taxon>
        <taxon>Arcobacteraceae</taxon>
        <taxon>Aliarcobacter</taxon>
    </lineage>
</organism>
<comment type="caution">
    <text evidence="1">The sequence shown here is derived from an EMBL/GenBank/DDBJ whole genome shotgun (WGS) entry which is preliminary data.</text>
</comment>
<protein>
    <submittedName>
        <fullName evidence="1">Pathogenicity locus</fullName>
    </submittedName>
</protein>
<dbReference type="Gene3D" id="1.10.150.20">
    <property type="entry name" value="5' to 3' exonuclease, C-terminal subdomain"/>
    <property type="match status" value="1"/>
</dbReference>
<proteinExistence type="predicted"/>
<evidence type="ECO:0000313" key="1">
    <source>
        <dbReference type="EMBL" id="OQR41726.1"/>
    </source>
</evidence>
<evidence type="ECO:0000313" key="2">
    <source>
        <dbReference type="Proteomes" id="UP000192599"/>
    </source>
</evidence>
<dbReference type="AlphaFoldDB" id="A0A1V9VCB7"/>
<reference evidence="1 2" key="1">
    <citation type="submission" date="2017-04" db="EMBL/GenBank/DDBJ databases">
        <title>Accumulation and expression of multiple antibiotic resistance genes in Arcobacter cryaerophilus that thrives in sewage.</title>
        <authorList>
            <person name="Millar J.A."/>
            <person name="Raghavan R."/>
        </authorList>
    </citation>
    <scope>NUCLEOTIDE SEQUENCE [LARGE SCALE GENOMIC DNA]</scope>
    <source>
        <strain evidence="1 2">AZT-1</strain>
    </source>
</reference>
<dbReference type="EMBL" id="LNTC01000032">
    <property type="protein sequence ID" value="OQR41726.1"/>
    <property type="molecule type" value="Genomic_DNA"/>
</dbReference>